<evidence type="ECO:0000313" key="5">
    <source>
        <dbReference type="EMBL" id="KAG7193279.1"/>
    </source>
</evidence>
<organism evidence="5 6">
    <name type="scientific">Scheffersomyces spartinae</name>
    <dbReference type="NCBI Taxonomy" id="45513"/>
    <lineage>
        <taxon>Eukaryota</taxon>
        <taxon>Fungi</taxon>
        <taxon>Dikarya</taxon>
        <taxon>Ascomycota</taxon>
        <taxon>Saccharomycotina</taxon>
        <taxon>Pichiomycetes</taxon>
        <taxon>Debaryomycetaceae</taxon>
        <taxon>Scheffersomyces</taxon>
    </lineage>
</organism>
<name>A0A9P7V8S0_9ASCO</name>
<feature type="compositionally biased region" description="Polar residues" evidence="4">
    <location>
        <begin position="37"/>
        <end position="47"/>
    </location>
</feature>
<evidence type="ECO:0000256" key="3">
    <source>
        <dbReference type="ARBA" id="ARBA00023274"/>
    </source>
</evidence>
<comment type="caution">
    <text evidence="5">The sequence shown here is derived from an EMBL/GenBank/DDBJ whole genome shotgun (WGS) entry which is preliminary data.</text>
</comment>
<reference evidence="5" key="1">
    <citation type="submission" date="2021-03" db="EMBL/GenBank/DDBJ databases">
        <authorList>
            <person name="Palmer J.M."/>
        </authorList>
    </citation>
    <scope>NUCLEOTIDE SEQUENCE</scope>
    <source>
        <strain evidence="5">ARV_011</strain>
    </source>
</reference>
<dbReference type="PANTHER" id="PTHR41237">
    <property type="entry name" value="37S RIBOSOMAL PROTEIN MRP21, MITOCHONDRIAL"/>
    <property type="match status" value="1"/>
</dbReference>
<dbReference type="Pfam" id="PF01165">
    <property type="entry name" value="Ribosomal_S21"/>
    <property type="match status" value="1"/>
</dbReference>
<feature type="region of interest" description="Disordered" evidence="4">
    <location>
        <begin position="34"/>
        <end position="53"/>
    </location>
</feature>
<sequence length="181" mass="20598">MFRGIISQGIFGNGIKRATLVRHNSILSELRDAVKPDQSNTPNAQPKKQSRGADDIDTLLKSNLFDAKFLFGADINGSNEDPSLFSRTLQHPRDVAKSIRISGPEAGTAVDVRNGSIALTYGMLQLTLRKTNVRYLQNVQKRYIRPAKYRKQLKSEWWRRNFSKGFKDLMAQVRDAKRRGY</sequence>
<proteinExistence type="inferred from homology"/>
<evidence type="ECO:0000256" key="4">
    <source>
        <dbReference type="SAM" id="MobiDB-lite"/>
    </source>
</evidence>
<dbReference type="OrthoDB" id="2501249at2759"/>
<keyword evidence="2" id="KW-0689">Ribosomal protein</keyword>
<keyword evidence="6" id="KW-1185">Reference proteome</keyword>
<dbReference type="InterPro" id="IPR001911">
    <property type="entry name" value="Ribosomal_bS21"/>
</dbReference>
<dbReference type="GO" id="GO:0003735">
    <property type="term" value="F:structural constituent of ribosome"/>
    <property type="evidence" value="ECO:0007669"/>
    <property type="project" value="InterPro"/>
</dbReference>
<dbReference type="GO" id="GO:0005763">
    <property type="term" value="C:mitochondrial small ribosomal subunit"/>
    <property type="evidence" value="ECO:0007669"/>
    <property type="project" value="TreeGrafter"/>
</dbReference>
<dbReference type="Proteomes" id="UP000790833">
    <property type="component" value="Unassembled WGS sequence"/>
</dbReference>
<evidence type="ECO:0000256" key="2">
    <source>
        <dbReference type="ARBA" id="ARBA00022980"/>
    </source>
</evidence>
<dbReference type="PANTHER" id="PTHR41237:SF1">
    <property type="entry name" value="SMALL RIBOSOMAL SUBUNIT PROTEIN BS21M"/>
    <property type="match status" value="1"/>
</dbReference>
<dbReference type="GeneID" id="66114416"/>
<dbReference type="GO" id="GO:0070124">
    <property type="term" value="P:mitochondrial translational initiation"/>
    <property type="evidence" value="ECO:0007669"/>
    <property type="project" value="TreeGrafter"/>
</dbReference>
<dbReference type="InterPro" id="IPR052837">
    <property type="entry name" value="Mitoribosomal_bS21"/>
</dbReference>
<gene>
    <name evidence="5" type="ORF">KQ657_001042</name>
</gene>
<dbReference type="AlphaFoldDB" id="A0A9P7V8S0"/>
<evidence type="ECO:0000256" key="1">
    <source>
        <dbReference type="ARBA" id="ARBA00006640"/>
    </source>
</evidence>
<dbReference type="EMBL" id="JAHMUF010000013">
    <property type="protein sequence ID" value="KAG7193279.1"/>
    <property type="molecule type" value="Genomic_DNA"/>
</dbReference>
<evidence type="ECO:0000313" key="6">
    <source>
        <dbReference type="Proteomes" id="UP000790833"/>
    </source>
</evidence>
<keyword evidence="3" id="KW-0687">Ribonucleoprotein</keyword>
<protein>
    <submittedName>
        <fullName evidence="5">Uncharacterized protein</fullName>
    </submittedName>
</protein>
<dbReference type="RefSeq" id="XP_043048827.1">
    <property type="nucleotide sequence ID" value="XM_043191855.1"/>
</dbReference>
<comment type="similarity">
    <text evidence="1">Belongs to the bacterial ribosomal protein bS21 family.</text>
</comment>
<accession>A0A9P7V8S0</accession>